<reference evidence="3" key="1">
    <citation type="submission" date="2018-04" db="EMBL/GenBank/DDBJ databases">
        <title>Transcriptome of Schizaphis graminum biotype I.</title>
        <authorList>
            <person name="Scully E.D."/>
            <person name="Geib S.M."/>
            <person name="Palmer N.A."/>
            <person name="Koch K."/>
            <person name="Bradshaw J."/>
            <person name="Heng-Moss T."/>
            <person name="Sarath G."/>
        </authorList>
    </citation>
    <scope>NUCLEOTIDE SEQUENCE</scope>
</reference>
<dbReference type="InterPro" id="IPR032675">
    <property type="entry name" value="LRR_dom_sf"/>
</dbReference>
<protein>
    <submittedName>
        <fullName evidence="3">Immunoglobulin superfamily containing leucine-rich repeat protein 2</fullName>
    </submittedName>
</protein>
<sequence length="326" mass="36903">MYTPSYLESIDISYNEIPIITNDITVGTQKVKYLNLSHNSIDEIRPGVLGNLTSLNILDLSFNNLESMKKVGNMPKNMSVLLMSNNKLTKLSKEIISFVPKLKDFNIENNLFNNFPSELAKIVTKGTSISFKGNPIECDCSLIPIKRMLNSKLNPDPQWDNITCVQLLTSEVSYVSDLDENELICDIPIKDEDDTFVVTPDVKFRQIKRSGSSYIKIDWFVLQNKEDIADFVIFTSGNKLEERSSSRLVPYNLRSQTIKAAFIKDSTNLCIIPKDSFGNERQMKKGQCMDIGELGPLALNNANQNSKNIYLFYPMLILSMVKSLKP</sequence>
<keyword evidence="2" id="KW-0677">Repeat</keyword>
<dbReference type="AlphaFoldDB" id="A0A2S2N8U2"/>
<accession>A0A2S2N8U2</accession>
<dbReference type="PANTHER" id="PTHR24366">
    <property type="entry name" value="IG(IMMUNOGLOBULIN) AND LRR(LEUCINE RICH REPEAT) DOMAINS"/>
    <property type="match status" value="1"/>
</dbReference>
<evidence type="ECO:0000256" key="2">
    <source>
        <dbReference type="ARBA" id="ARBA00022737"/>
    </source>
</evidence>
<dbReference type="SUPFAM" id="SSF52058">
    <property type="entry name" value="L domain-like"/>
    <property type="match status" value="1"/>
</dbReference>
<dbReference type="PANTHER" id="PTHR24366:SF96">
    <property type="entry name" value="LEUCINE RICH REPEAT CONTAINING 53"/>
    <property type="match status" value="1"/>
</dbReference>
<dbReference type="Pfam" id="PF13855">
    <property type="entry name" value="LRR_8"/>
    <property type="match status" value="1"/>
</dbReference>
<name>A0A2S2N8U2_SCHGA</name>
<dbReference type="PROSITE" id="PS51450">
    <property type="entry name" value="LRR"/>
    <property type="match status" value="1"/>
</dbReference>
<organism evidence="3">
    <name type="scientific">Schizaphis graminum</name>
    <name type="common">Green bug aphid</name>
    <dbReference type="NCBI Taxonomy" id="13262"/>
    <lineage>
        <taxon>Eukaryota</taxon>
        <taxon>Metazoa</taxon>
        <taxon>Ecdysozoa</taxon>
        <taxon>Arthropoda</taxon>
        <taxon>Hexapoda</taxon>
        <taxon>Insecta</taxon>
        <taxon>Pterygota</taxon>
        <taxon>Neoptera</taxon>
        <taxon>Paraneoptera</taxon>
        <taxon>Hemiptera</taxon>
        <taxon>Sternorrhyncha</taxon>
        <taxon>Aphidomorpha</taxon>
        <taxon>Aphidoidea</taxon>
        <taxon>Aphididae</taxon>
        <taxon>Aphidini</taxon>
        <taxon>Schizaphis</taxon>
    </lineage>
</organism>
<dbReference type="InterPro" id="IPR001611">
    <property type="entry name" value="Leu-rich_rpt"/>
</dbReference>
<gene>
    <name evidence="3" type="primary">ISLR2</name>
    <name evidence="3" type="ORF">g.104404</name>
</gene>
<dbReference type="EMBL" id="GGMR01001012">
    <property type="protein sequence ID" value="MBY13631.1"/>
    <property type="molecule type" value="Transcribed_RNA"/>
</dbReference>
<dbReference type="Gene3D" id="3.80.10.10">
    <property type="entry name" value="Ribonuclease Inhibitor"/>
    <property type="match status" value="1"/>
</dbReference>
<proteinExistence type="predicted"/>
<keyword evidence="1" id="KW-0433">Leucine-rich repeat</keyword>
<evidence type="ECO:0000313" key="3">
    <source>
        <dbReference type="EMBL" id="MBY13631.1"/>
    </source>
</evidence>
<evidence type="ECO:0000256" key="1">
    <source>
        <dbReference type="ARBA" id="ARBA00022614"/>
    </source>
</evidence>